<dbReference type="KEGG" id="ccar:109113373"/>
<organism evidence="1">
    <name type="scientific">Cyprinus carpio</name>
    <name type="common">Common carp</name>
    <dbReference type="NCBI Taxonomy" id="7962"/>
    <lineage>
        <taxon>Eukaryota</taxon>
        <taxon>Metazoa</taxon>
        <taxon>Chordata</taxon>
        <taxon>Craniata</taxon>
        <taxon>Vertebrata</taxon>
        <taxon>Euteleostomi</taxon>
        <taxon>Actinopterygii</taxon>
        <taxon>Neopterygii</taxon>
        <taxon>Teleostei</taxon>
        <taxon>Ostariophysi</taxon>
        <taxon>Cypriniformes</taxon>
        <taxon>Cyprinidae</taxon>
        <taxon>Cyprininae</taxon>
        <taxon>Cyprinus</taxon>
    </lineage>
</organism>
<dbReference type="GeneID" id="109113373"/>
<proteinExistence type="predicted"/>
<dbReference type="OrthoDB" id="10071893at2759"/>
<name>A0A9Q9VKH4_CYPCA</name>
<reference evidence="1" key="1">
    <citation type="submission" date="2025-08" db="UniProtKB">
        <authorList>
            <consortium name="RefSeq"/>
        </authorList>
    </citation>
    <scope>IDENTIFICATION</scope>
    <source>
        <tissue evidence="1">Muscle</tissue>
    </source>
</reference>
<evidence type="ECO:0000313" key="1">
    <source>
        <dbReference type="RefSeq" id="XP_018981714.2"/>
    </source>
</evidence>
<dbReference type="Proteomes" id="UP001155660">
    <property type="component" value="Chromosome B25"/>
</dbReference>
<accession>A0A9Q9VKH4</accession>
<sequence>MMRVGEVRMHKCENVTCLEIDGSLVTEKSSEKCTYTSSSDCKPCFEYVKEEGECCGTCRQSCCIYNAPDNTKHTLQVQEAYKFKCTTGTCNKVNGSLQIVESIKTCPDFNPNDCVPGTIKDDTDGCCKICETYKCIPEKNITRLHVNDCNSFQDEEVASCTGHCECVNRCIRCT</sequence>
<gene>
    <name evidence="1" type="primary">LOC109113373</name>
</gene>
<protein>
    <submittedName>
        <fullName evidence="1">Intestinal mucin-like protein</fullName>
    </submittedName>
</protein>
<dbReference type="AlphaFoldDB" id="A0A9Q9VKH4"/>
<dbReference type="RefSeq" id="XP_018981714.2">
    <property type="nucleotide sequence ID" value="XM_019126169.2"/>
</dbReference>